<comment type="caution">
    <text evidence="2">The sequence shown here is derived from an EMBL/GenBank/DDBJ whole genome shotgun (WGS) entry which is preliminary data.</text>
</comment>
<dbReference type="Proteomes" id="UP000323274">
    <property type="component" value="Unassembled WGS sequence"/>
</dbReference>
<dbReference type="EMBL" id="BJJW01000005">
    <property type="protein sequence ID" value="GDZ83486.1"/>
    <property type="molecule type" value="Genomic_DNA"/>
</dbReference>
<proteinExistence type="predicted"/>
<keyword evidence="1" id="KW-0472">Membrane</keyword>
<accession>A0A5A5U0C0</accession>
<name>A0A5A5U0C0_LEUCI</name>
<keyword evidence="1" id="KW-0812">Transmembrane</keyword>
<dbReference type="AlphaFoldDB" id="A0A5A5U0C0"/>
<protein>
    <submittedName>
        <fullName evidence="2">Uncharacterized protein</fullName>
    </submittedName>
</protein>
<sequence>MFNDFVQIIAIHAPTHFQQLSFRLIKLINAHNAYCDYRLNFWRQLDSTIYTRAHEKIYGELVTILERIFRYIISKCKSASMLKIIFIFLATPLMAAPN</sequence>
<evidence type="ECO:0000256" key="1">
    <source>
        <dbReference type="SAM" id="Phobius"/>
    </source>
</evidence>
<evidence type="ECO:0000313" key="2">
    <source>
        <dbReference type="EMBL" id="GDZ83486.1"/>
    </source>
</evidence>
<gene>
    <name evidence="2" type="ORF">LCIT_07280</name>
</gene>
<organism evidence="2 3">
    <name type="scientific">Leuconostoc citreum</name>
    <dbReference type="NCBI Taxonomy" id="33964"/>
    <lineage>
        <taxon>Bacteria</taxon>
        <taxon>Bacillati</taxon>
        <taxon>Bacillota</taxon>
        <taxon>Bacilli</taxon>
        <taxon>Lactobacillales</taxon>
        <taxon>Lactobacillaceae</taxon>
        <taxon>Leuconostoc</taxon>
    </lineage>
</organism>
<reference evidence="2 3" key="1">
    <citation type="submission" date="2019-04" db="EMBL/GenBank/DDBJ databases">
        <title>A pseudo-fructophilic Leuconostoc citreum strain F192-5 isolated from peel of satsuma mandarin: the first report for isolation and characterization of strain-dependent fructophilic-like characteristics.</title>
        <authorList>
            <person name="Maeno S."/>
            <person name="Tanizawa Y."/>
            <person name="Kajikawa A."/>
            <person name="Kanesaki Y."/>
            <person name="Kubota E."/>
            <person name="Arita M."/>
            <person name="Leon D."/>
            <person name="Endo A."/>
        </authorList>
    </citation>
    <scope>NUCLEOTIDE SEQUENCE [LARGE SCALE GENOMIC DNA]</scope>
    <source>
        <strain evidence="2 3">F192-5</strain>
    </source>
</reference>
<feature type="transmembrane region" description="Helical" evidence="1">
    <location>
        <begin position="80"/>
        <end position="97"/>
    </location>
</feature>
<evidence type="ECO:0000313" key="3">
    <source>
        <dbReference type="Proteomes" id="UP000323274"/>
    </source>
</evidence>
<keyword evidence="1" id="KW-1133">Transmembrane helix</keyword>